<dbReference type="GO" id="GO:0046677">
    <property type="term" value="P:response to antibiotic"/>
    <property type="evidence" value="ECO:0007669"/>
    <property type="project" value="InterPro"/>
</dbReference>
<evidence type="ECO:0000256" key="1">
    <source>
        <dbReference type="SAM" id="SignalP"/>
    </source>
</evidence>
<keyword evidence="3" id="KW-1185">Reference proteome</keyword>
<dbReference type="InterPro" id="IPR007815">
    <property type="entry name" value="Emycin_Estase"/>
</dbReference>
<dbReference type="EMBL" id="SDHZ01000001">
    <property type="protein sequence ID" value="RXK85289.1"/>
    <property type="molecule type" value="Genomic_DNA"/>
</dbReference>
<dbReference type="SUPFAM" id="SSF159501">
    <property type="entry name" value="EreA/ChaN-like"/>
    <property type="match status" value="1"/>
</dbReference>
<dbReference type="Gene3D" id="3.30.1870.10">
    <property type="entry name" value="EreA-like, domain 2"/>
    <property type="match status" value="1"/>
</dbReference>
<dbReference type="RefSeq" id="WP_129001041.1">
    <property type="nucleotide sequence ID" value="NZ_SDHZ01000001.1"/>
</dbReference>
<evidence type="ECO:0000313" key="3">
    <source>
        <dbReference type="Proteomes" id="UP000290545"/>
    </source>
</evidence>
<dbReference type="InterPro" id="IPR052036">
    <property type="entry name" value="Hydrolase/PRTase-associated"/>
</dbReference>
<sequence>MRHIRIMLSVAFALCLSPGFAQTFTQTELDQVLKETKKYPVVGLGEAEHFYKGYYNAKFEILKHLVEHKSIDIIALEASMNVTALLNDYITGAIDLDLQRILPALNEPYSLEKAGLYDCAEMVGIINWLKEYNKNKRKKIKLIGFDCQNYSIPLDSLRHNTPDSLKYKLTDTRYMLDSSLYAILKNSPSVITTPQWLERFKKARQNIVDLKTMIENDKNRQLFTELEQFTFFWTDPGFRRDSLMYENLKKHIDKKSHILIWAASYHLENDPKYKVIKKMGVFIKEDYPSYYYIIGVTGYADKNKPKLIYPLEKVDSGKYNMIIRVNRGERCKILTADNQ</sequence>
<comment type="caution">
    <text evidence="2">The sequence shown here is derived from an EMBL/GenBank/DDBJ whole genome shotgun (WGS) entry which is preliminary data.</text>
</comment>
<dbReference type="CDD" id="cd14728">
    <property type="entry name" value="Ere-like"/>
    <property type="match status" value="1"/>
</dbReference>
<proteinExistence type="predicted"/>
<dbReference type="PANTHER" id="PTHR31299">
    <property type="entry name" value="ESTERASE, PUTATIVE (AFU_ORTHOLOGUE AFUA_1G05850)-RELATED"/>
    <property type="match status" value="1"/>
</dbReference>
<gene>
    <name evidence="2" type="ORF">ESB13_00220</name>
</gene>
<dbReference type="Pfam" id="PF05139">
    <property type="entry name" value="Erythro_esteras"/>
    <property type="match status" value="1"/>
</dbReference>
<reference evidence="2 3" key="1">
    <citation type="submission" date="2019-01" db="EMBL/GenBank/DDBJ databases">
        <title>Filimonas sp. strain TTM-71.</title>
        <authorList>
            <person name="Chen W.-M."/>
        </authorList>
    </citation>
    <scope>NUCLEOTIDE SEQUENCE [LARGE SCALE GENOMIC DNA]</scope>
    <source>
        <strain evidence="2 3">TTM-71</strain>
    </source>
</reference>
<dbReference type="OrthoDB" id="9810066at2"/>
<name>A0A4Q1D9Z1_9BACT</name>
<dbReference type="Proteomes" id="UP000290545">
    <property type="component" value="Unassembled WGS sequence"/>
</dbReference>
<feature type="signal peptide" evidence="1">
    <location>
        <begin position="1"/>
        <end position="23"/>
    </location>
</feature>
<dbReference type="PANTHER" id="PTHR31299:SF0">
    <property type="entry name" value="ESTERASE, PUTATIVE (AFU_ORTHOLOGUE AFUA_1G05850)-RELATED"/>
    <property type="match status" value="1"/>
</dbReference>
<organism evidence="2 3">
    <name type="scientific">Filimonas effusa</name>
    <dbReference type="NCBI Taxonomy" id="2508721"/>
    <lineage>
        <taxon>Bacteria</taxon>
        <taxon>Pseudomonadati</taxon>
        <taxon>Bacteroidota</taxon>
        <taxon>Chitinophagia</taxon>
        <taxon>Chitinophagales</taxon>
        <taxon>Chitinophagaceae</taxon>
        <taxon>Filimonas</taxon>
    </lineage>
</organism>
<protein>
    <recommendedName>
        <fullName evidence="4">Erythromycin esterase family protein</fullName>
    </recommendedName>
</protein>
<dbReference type="AlphaFoldDB" id="A0A4Q1D9Z1"/>
<accession>A0A4Q1D9Z1</accession>
<keyword evidence="1" id="KW-0732">Signal</keyword>
<evidence type="ECO:0000313" key="2">
    <source>
        <dbReference type="EMBL" id="RXK85289.1"/>
    </source>
</evidence>
<feature type="chain" id="PRO_5020732806" description="Erythromycin esterase family protein" evidence="1">
    <location>
        <begin position="24"/>
        <end position="339"/>
    </location>
</feature>
<evidence type="ECO:0008006" key="4">
    <source>
        <dbReference type="Google" id="ProtNLM"/>
    </source>
</evidence>